<dbReference type="Gene3D" id="3.40.50.300">
    <property type="entry name" value="P-loop containing nucleotide triphosphate hydrolases"/>
    <property type="match status" value="1"/>
</dbReference>
<gene>
    <name evidence="3 5" type="primary">coaE</name>
    <name evidence="5" type="ORF">CUTER_04965</name>
</gene>
<dbReference type="EC" id="2.7.1.24" evidence="3 4"/>
<dbReference type="PATRIC" id="fig|1072256.5.peg.982"/>
<dbReference type="PANTHER" id="PTHR10695:SF46">
    <property type="entry name" value="BIFUNCTIONAL COENZYME A SYNTHASE-RELATED"/>
    <property type="match status" value="1"/>
</dbReference>
<evidence type="ECO:0000256" key="3">
    <source>
        <dbReference type="HAMAP-Rule" id="MF_00376"/>
    </source>
</evidence>
<dbReference type="UniPathway" id="UPA00241">
    <property type="reaction ID" value="UER00356"/>
</dbReference>
<comment type="function">
    <text evidence="3">Catalyzes the phosphorylation of the 3'-hydroxyl group of dephosphocoenzyme A to form coenzyme A.</text>
</comment>
<dbReference type="HAMAP" id="MF_00376">
    <property type="entry name" value="Dephospho_CoA_kinase"/>
    <property type="match status" value="1"/>
</dbReference>
<dbReference type="GO" id="GO:0015937">
    <property type="term" value="P:coenzyme A biosynthetic process"/>
    <property type="evidence" value="ECO:0007669"/>
    <property type="project" value="UniProtKB-UniRule"/>
</dbReference>
<evidence type="ECO:0000313" key="6">
    <source>
        <dbReference type="Proteomes" id="UP000035548"/>
    </source>
</evidence>
<keyword evidence="3" id="KW-0963">Cytoplasm</keyword>
<protein>
    <recommendedName>
        <fullName evidence="3 4">Dephospho-CoA kinase</fullName>
        <ecNumber evidence="3 4">2.7.1.24</ecNumber>
    </recommendedName>
    <alternativeName>
        <fullName evidence="3">Dephosphocoenzyme A kinase</fullName>
    </alternativeName>
</protein>
<dbReference type="EMBL" id="CP011546">
    <property type="protein sequence ID" value="AKK10994.1"/>
    <property type="molecule type" value="Genomic_DNA"/>
</dbReference>
<keyword evidence="2 3" id="KW-0067">ATP-binding</keyword>
<keyword evidence="1 3" id="KW-0547">Nucleotide-binding</keyword>
<evidence type="ECO:0000256" key="4">
    <source>
        <dbReference type="NCBIfam" id="TIGR00152"/>
    </source>
</evidence>
<name>A0A0G3HCG1_9CORY</name>
<comment type="catalytic activity">
    <reaction evidence="3">
        <text>3'-dephospho-CoA + ATP = ADP + CoA + H(+)</text>
        <dbReference type="Rhea" id="RHEA:18245"/>
        <dbReference type="ChEBI" id="CHEBI:15378"/>
        <dbReference type="ChEBI" id="CHEBI:30616"/>
        <dbReference type="ChEBI" id="CHEBI:57287"/>
        <dbReference type="ChEBI" id="CHEBI:57328"/>
        <dbReference type="ChEBI" id="CHEBI:456216"/>
        <dbReference type="EC" id="2.7.1.24"/>
    </reaction>
</comment>
<keyword evidence="3 5" id="KW-0418">Kinase</keyword>
<organism evidence="5 6">
    <name type="scientific">Corynebacterium uterequi</name>
    <dbReference type="NCBI Taxonomy" id="1072256"/>
    <lineage>
        <taxon>Bacteria</taxon>
        <taxon>Bacillati</taxon>
        <taxon>Actinomycetota</taxon>
        <taxon>Actinomycetes</taxon>
        <taxon>Mycobacteriales</taxon>
        <taxon>Corynebacteriaceae</taxon>
        <taxon>Corynebacterium</taxon>
    </lineage>
</organism>
<accession>A0A0G3HCG1</accession>
<dbReference type="KEGG" id="cut:CUTER_04965"/>
<dbReference type="GO" id="GO:0005737">
    <property type="term" value="C:cytoplasm"/>
    <property type="evidence" value="ECO:0007669"/>
    <property type="project" value="UniProtKB-SubCell"/>
</dbReference>
<evidence type="ECO:0000313" key="5">
    <source>
        <dbReference type="EMBL" id="AKK10994.1"/>
    </source>
</evidence>
<keyword evidence="6" id="KW-1185">Reference proteome</keyword>
<dbReference type="GO" id="GO:0004140">
    <property type="term" value="F:dephospho-CoA kinase activity"/>
    <property type="evidence" value="ECO:0007669"/>
    <property type="project" value="UniProtKB-UniRule"/>
</dbReference>
<reference evidence="6" key="2">
    <citation type="submission" date="2015-05" db="EMBL/GenBank/DDBJ databases">
        <title>Complete genome sequence of Corynebacterium uterequi DSM 45634, isolated from the uterus of a maiden mare.</title>
        <authorList>
            <person name="Ruckert C."/>
            <person name="Albersmeier A."/>
            <person name="Winkler A."/>
            <person name="Tauch A."/>
        </authorList>
    </citation>
    <scope>NUCLEOTIDE SEQUENCE [LARGE SCALE GENOMIC DNA]</scope>
    <source>
        <strain evidence="6">DSM 45634</strain>
    </source>
</reference>
<dbReference type="NCBIfam" id="TIGR00152">
    <property type="entry name" value="dephospho-CoA kinase"/>
    <property type="match status" value="1"/>
</dbReference>
<evidence type="ECO:0000256" key="1">
    <source>
        <dbReference type="ARBA" id="ARBA00022741"/>
    </source>
</evidence>
<dbReference type="SUPFAM" id="SSF52540">
    <property type="entry name" value="P-loop containing nucleoside triphosphate hydrolases"/>
    <property type="match status" value="1"/>
</dbReference>
<keyword evidence="3" id="KW-0173">Coenzyme A biosynthesis</keyword>
<proteinExistence type="inferred from homology"/>
<dbReference type="InterPro" id="IPR027417">
    <property type="entry name" value="P-loop_NTPase"/>
</dbReference>
<dbReference type="PROSITE" id="PS51219">
    <property type="entry name" value="DPCK"/>
    <property type="match status" value="1"/>
</dbReference>
<reference evidence="5 6" key="1">
    <citation type="journal article" date="2015" name="Genome Announc.">
        <title>Virulence Factor Genes Detected in the Complete Genome Sequence of Corynebacterium uterequi DSM 45634, Isolated from the Uterus of a Maiden Mare.</title>
        <authorList>
            <person name="Ruckert C."/>
            <person name="Kriete M."/>
            <person name="Jaenicke S."/>
            <person name="Winkler A."/>
            <person name="Tauch A."/>
        </authorList>
    </citation>
    <scope>NUCLEOTIDE SEQUENCE [LARGE SCALE GENOMIC DNA]</scope>
    <source>
        <strain evidence="5 6">DSM 45634</strain>
    </source>
</reference>
<comment type="caution">
    <text evidence="3">Lacks conserved residue(s) required for the propagation of feature annotation.</text>
</comment>
<dbReference type="GO" id="GO:0005524">
    <property type="term" value="F:ATP binding"/>
    <property type="evidence" value="ECO:0007669"/>
    <property type="project" value="UniProtKB-UniRule"/>
</dbReference>
<dbReference type="STRING" id="1072256.CUTER_04965"/>
<keyword evidence="3 5" id="KW-0808">Transferase</keyword>
<dbReference type="CDD" id="cd02022">
    <property type="entry name" value="DPCK"/>
    <property type="match status" value="1"/>
</dbReference>
<dbReference type="PANTHER" id="PTHR10695">
    <property type="entry name" value="DEPHOSPHO-COA KINASE-RELATED"/>
    <property type="match status" value="1"/>
</dbReference>
<dbReference type="InterPro" id="IPR001977">
    <property type="entry name" value="Depp_CoAkinase"/>
</dbReference>
<comment type="pathway">
    <text evidence="3">Cofactor biosynthesis; coenzyme A biosynthesis; CoA from (R)-pantothenate: step 5/5.</text>
</comment>
<comment type="subcellular location">
    <subcellularLocation>
        <location evidence="3">Cytoplasm</location>
    </subcellularLocation>
</comment>
<comment type="similarity">
    <text evidence="3">Belongs to the CoaE family.</text>
</comment>
<dbReference type="Proteomes" id="UP000035548">
    <property type="component" value="Chromosome"/>
</dbReference>
<dbReference type="AlphaFoldDB" id="A0A0G3HCG1"/>
<evidence type="ECO:0000256" key="2">
    <source>
        <dbReference type="ARBA" id="ARBA00022840"/>
    </source>
</evidence>
<dbReference type="Pfam" id="PF01121">
    <property type="entry name" value="CoaE"/>
    <property type="match status" value="1"/>
</dbReference>
<sequence length="182" mass="19177">MAGLLGAAGLPIVDADKIARTVVEPGQPALGDLVDAFGEAILEPTGRLNRAELARRAFASTAGTQTLNAITHPRIRAEANRQFAEAEARGADAAVYDMPLLVELGADKEMDLVIVVDVAPEIRVARLVEHRGLDAEDARRRIAAQIDDAARRAAADIVIDNSGSLEDLTAQVDGVLARIAAL</sequence>